<dbReference type="AlphaFoldDB" id="A0A0D2JFU3"/>
<dbReference type="GeneID" id="27717998"/>
<dbReference type="SMART" id="SM00609">
    <property type="entry name" value="VIT"/>
    <property type="match status" value="1"/>
</dbReference>
<dbReference type="SUPFAM" id="SSF53300">
    <property type="entry name" value="vWA-like"/>
    <property type="match status" value="1"/>
</dbReference>
<feature type="region of interest" description="Disordered" evidence="1">
    <location>
        <begin position="754"/>
        <end position="774"/>
    </location>
</feature>
<dbReference type="Proteomes" id="UP000053411">
    <property type="component" value="Unassembled WGS sequence"/>
</dbReference>
<evidence type="ECO:0000256" key="1">
    <source>
        <dbReference type="SAM" id="MobiDB-lite"/>
    </source>
</evidence>
<dbReference type="InterPro" id="IPR002035">
    <property type="entry name" value="VWF_A"/>
</dbReference>
<dbReference type="InterPro" id="IPR036465">
    <property type="entry name" value="vWFA_dom_sf"/>
</dbReference>
<dbReference type="PROSITE" id="PS50234">
    <property type="entry name" value="VWFA"/>
    <property type="match status" value="1"/>
</dbReference>
<dbReference type="SMART" id="SM00327">
    <property type="entry name" value="VWA"/>
    <property type="match status" value="1"/>
</dbReference>
<evidence type="ECO:0000313" key="5">
    <source>
        <dbReference type="Proteomes" id="UP000053411"/>
    </source>
</evidence>
<dbReference type="InterPro" id="IPR013694">
    <property type="entry name" value="VIT"/>
</dbReference>
<feature type="domain" description="VIT" evidence="3">
    <location>
        <begin position="16"/>
        <end position="147"/>
    </location>
</feature>
<dbReference type="RefSeq" id="XP_016626160.1">
    <property type="nucleotide sequence ID" value="XM_016782739.1"/>
</dbReference>
<feature type="compositionally biased region" description="Gly residues" evidence="1">
    <location>
        <begin position="788"/>
        <end position="798"/>
    </location>
</feature>
<proteinExistence type="predicted"/>
<organism evidence="4 5">
    <name type="scientific">Fonsecaea multimorphosa CBS 102226</name>
    <dbReference type="NCBI Taxonomy" id="1442371"/>
    <lineage>
        <taxon>Eukaryota</taxon>
        <taxon>Fungi</taxon>
        <taxon>Dikarya</taxon>
        <taxon>Ascomycota</taxon>
        <taxon>Pezizomycotina</taxon>
        <taxon>Eurotiomycetes</taxon>
        <taxon>Chaetothyriomycetidae</taxon>
        <taxon>Chaetothyriales</taxon>
        <taxon>Herpotrichiellaceae</taxon>
        <taxon>Fonsecaea</taxon>
    </lineage>
</organism>
<accession>A0A0D2JFU3</accession>
<evidence type="ECO:0000313" key="4">
    <source>
        <dbReference type="EMBL" id="KIX92037.1"/>
    </source>
</evidence>
<dbReference type="Gene3D" id="3.40.50.410">
    <property type="entry name" value="von Willebrand factor, type A domain"/>
    <property type="match status" value="1"/>
</dbReference>
<keyword evidence="5" id="KW-1185">Reference proteome</keyword>
<dbReference type="STRING" id="1442371.A0A0D2JFU3"/>
<evidence type="ECO:0008006" key="6">
    <source>
        <dbReference type="Google" id="ProtNLM"/>
    </source>
</evidence>
<gene>
    <name evidence="4" type="ORF">Z520_12252</name>
</gene>
<name>A0A0D2JFU3_9EURO</name>
<feature type="region of interest" description="Disordered" evidence="1">
    <location>
        <begin position="786"/>
        <end position="831"/>
    </location>
</feature>
<dbReference type="PANTHER" id="PTHR45737">
    <property type="entry name" value="VON WILLEBRAND FACTOR A DOMAIN-CONTAINING PROTEIN 5A"/>
    <property type="match status" value="1"/>
</dbReference>
<dbReference type="PROSITE" id="PS51468">
    <property type="entry name" value="VIT"/>
    <property type="match status" value="1"/>
</dbReference>
<dbReference type="VEuPathDB" id="FungiDB:Z520_12252"/>
<protein>
    <recommendedName>
        <fullName evidence="6">VIT domain-containing protein</fullName>
    </recommendedName>
</protein>
<evidence type="ECO:0000259" key="3">
    <source>
        <dbReference type="PROSITE" id="PS51468"/>
    </source>
</evidence>
<evidence type="ECO:0000259" key="2">
    <source>
        <dbReference type="PROSITE" id="PS50234"/>
    </source>
</evidence>
<dbReference type="PANTHER" id="PTHR45737:SF6">
    <property type="entry name" value="VON WILLEBRAND FACTOR A DOMAIN-CONTAINING PROTEIN 5A"/>
    <property type="match status" value="1"/>
</dbReference>
<dbReference type="EMBL" id="KN848112">
    <property type="protein sequence ID" value="KIX92037.1"/>
    <property type="molecule type" value="Genomic_DNA"/>
</dbReference>
<dbReference type="Pfam" id="PF08487">
    <property type="entry name" value="VIT"/>
    <property type="match status" value="1"/>
</dbReference>
<feature type="domain" description="VWFA" evidence="2">
    <location>
        <begin position="294"/>
        <end position="467"/>
    </location>
</feature>
<dbReference type="OrthoDB" id="1729737at2759"/>
<reference evidence="4 5" key="1">
    <citation type="submission" date="2015-01" db="EMBL/GenBank/DDBJ databases">
        <title>The Genome Sequence of Fonsecaea multimorphosa CBS 102226.</title>
        <authorList>
            <consortium name="The Broad Institute Genomics Platform"/>
            <person name="Cuomo C."/>
            <person name="de Hoog S."/>
            <person name="Gorbushina A."/>
            <person name="Stielow B."/>
            <person name="Teixiera M."/>
            <person name="Abouelleil A."/>
            <person name="Chapman S.B."/>
            <person name="Priest M."/>
            <person name="Young S.K."/>
            <person name="Wortman J."/>
            <person name="Nusbaum C."/>
            <person name="Birren B."/>
        </authorList>
    </citation>
    <scope>NUCLEOTIDE SEQUENCE [LARGE SCALE GENOMIC DNA]</scope>
    <source>
        <strain evidence="4 5">CBS 102226</strain>
    </source>
</reference>
<dbReference type="Pfam" id="PF13768">
    <property type="entry name" value="VWA_3"/>
    <property type="match status" value="1"/>
</dbReference>
<sequence length="944" mass="101600">MSVPSYYYGQSRLCGCWFPSTTVTARRKYLPQVELSAHTQILATTSRTTLTQTFVNNEAHSLDDVHYTFPLYDGVSVVGFKCTIGSKVIVGVVKERHQARAEYQEAVSRGETAGLLEQLPEASDVFTTSVGNIPAKEKFQVELVYLGELKHDAETDGSRFTIPTMIAPRYGSLSGDSATAMFHTKTDKGRIAICVDVTLPTGGIVQGIQSPSHPIAVTTGRTSSMPEDSFDSNHASATLTLGTTELEKDFVIVVLAKDTGIPRALLETHSTIPNQRALMATLVPKFNLPNISPEIVFVVDRSGSMEGKMELLITAMKVFLKSLPVGVKFNICSFGSSYSFLFKKSTTYDQSSLTDALNHLETFGANYGGTEMLQPVKATVENRFKDLPLEVMLLTDGEIWNQQDLFSFVKQTPNARFFTLGIGPSASSALVEGVARAGNGFAQFVGSHEKMDKRVVRMLKGALTPHVSDYTLEVKFVGESALSEDEDFEMVDRVTKPAEDAVMPDQQKPEAKKPISLFDLNAVEEPTNPPAGRYDNLPTISTPKIIQAPHKIPALFPFNRTTVYLILGPEAPRKTPESVVLRGTSAHGPLELEIPVQDIGMGQTIHQLAAKKAVLELEEGGGWIAEARSSNGQLLKTAHEGKWDLLLEREAVRLGVEYQVGGKWCSFVAVDSISRKEIGEPEPMPRVSSSSPNSQVGLFAANVSVPRMSFGSQNLQVRSFQSTPSIPPPPGALLSASYGASGAAASTFGGPPRGSLAAGAPSSTFGGPPKGGGIAKFCRRPGVPSEGARGGGLFGGALGSSRKRQSPKGIGMEFDFGGNRGKQDVPGDAGAHQEAVDISKLDNAGKMHQIIGLVEFDGSWLRSKNLLNLLGVTEQQFTGLKATTDKEEDTVRATVLAVAWLKVKASAEKDIWDMVADKATEWLATRLGGKENAEKAIEQAEGVF</sequence>